<name>A0A815EYA4_9BILA</name>
<keyword evidence="1" id="KW-0812">Transmembrane</keyword>
<dbReference type="SUPFAM" id="SSF52047">
    <property type="entry name" value="RNI-like"/>
    <property type="match status" value="1"/>
</dbReference>
<keyword evidence="1" id="KW-0472">Membrane</keyword>
<evidence type="ECO:0000256" key="1">
    <source>
        <dbReference type="SAM" id="Phobius"/>
    </source>
</evidence>
<evidence type="ECO:0000313" key="2">
    <source>
        <dbReference type="EMBL" id="CAF1312336.1"/>
    </source>
</evidence>
<keyword evidence="1" id="KW-1133">Transmembrane helix</keyword>
<gene>
    <name evidence="2" type="ORF">IZO911_LOCUS34678</name>
</gene>
<evidence type="ECO:0000313" key="3">
    <source>
        <dbReference type="Proteomes" id="UP000663860"/>
    </source>
</evidence>
<sequence length="378" mass="44562">MRHLISLALPKRFTHFPSFARTVELLLPQLSRLTTSYCQFTDPLPNLRCLKVNQCDESQLQHLFSSVPNLRSLSIELIKSSNAFWPDTMRQLIHLKRFQIKNYNLMTIDCIESIVTMIPSLKHLELELGILVDLKNEYRWDTFVSNLEKFDFRCYLSPLHFLIWNQTEILAPYKTPLWLEHKQWFVACDSSQQTPLLYTVPHFAPKNMNWPFIGPSIACTSSSVSLQQHSSCLKWSLRENQSSSFAVDTPYLSRAFPRLEKLNISVNSSEDVFYLLDTLKYLSVATFRCRFDSPIFSDTMQNETLSRYWLICGSQQLWMNRSFTSRINKKSIHVWLYAGEFELNIKHRQLFTLMWFLRCIFPHIVKLLCFLFRLLANN</sequence>
<reference evidence="2" key="1">
    <citation type="submission" date="2021-02" db="EMBL/GenBank/DDBJ databases">
        <authorList>
            <person name="Nowell W R."/>
        </authorList>
    </citation>
    <scope>NUCLEOTIDE SEQUENCE</scope>
</reference>
<organism evidence="2 3">
    <name type="scientific">Adineta steineri</name>
    <dbReference type="NCBI Taxonomy" id="433720"/>
    <lineage>
        <taxon>Eukaryota</taxon>
        <taxon>Metazoa</taxon>
        <taxon>Spiralia</taxon>
        <taxon>Gnathifera</taxon>
        <taxon>Rotifera</taxon>
        <taxon>Eurotatoria</taxon>
        <taxon>Bdelloidea</taxon>
        <taxon>Adinetida</taxon>
        <taxon>Adinetidae</taxon>
        <taxon>Adineta</taxon>
    </lineage>
</organism>
<accession>A0A815EYA4</accession>
<dbReference type="InterPro" id="IPR032675">
    <property type="entry name" value="LRR_dom_sf"/>
</dbReference>
<dbReference type="Proteomes" id="UP000663860">
    <property type="component" value="Unassembled WGS sequence"/>
</dbReference>
<dbReference type="AlphaFoldDB" id="A0A815EYA4"/>
<feature type="transmembrane region" description="Helical" evidence="1">
    <location>
        <begin position="355"/>
        <end position="376"/>
    </location>
</feature>
<dbReference type="EMBL" id="CAJNOE010000696">
    <property type="protein sequence ID" value="CAF1312336.1"/>
    <property type="molecule type" value="Genomic_DNA"/>
</dbReference>
<proteinExistence type="predicted"/>
<protein>
    <submittedName>
        <fullName evidence="2">Uncharacterized protein</fullName>
    </submittedName>
</protein>
<comment type="caution">
    <text evidence="2">The sequence shown here is derived from an EMBL/GenBank/DDBJ whole genome shotgun (WGS) entry which is preliminary data.</text>
</comment>
<dbReference type="Gene3D" id="3.80.10.10">
    <property type="entry name" value="Ribonuclease Inhibitor"/>
    <property type="match status" value="1"/>
</dbReference>